<dbReference type="Proteomes" id="UP000266673">
    <property type="component" value="Unassembled WGS sequence"/>
</dbReference>
<dbReference type="EMBL" id="QKWP01001342">
    <property type="protein sequence ID" value="RIB09666.1"/>
    <property type="molecule type" value="Genomic_DNA"/>
</dbReference>
<evidence type="ECO:0000313" key="2">
    <source>
        <dbReference type="Proteomes" id="UP000266673"/>
    </source>
</evidence>
<dbReference type="OrthoDB" id="2350369at2759"/>
<accession>A0A397UR81</accession>
<dbReference type="AlphaFoldDB" id="A0A397UR81"/>
<name>A0A397UR81_9GLOM</name>
<keyword evidence="2" id="KW-1185">Reference proteome</keyword>
<organism evidence="1 2">
    <name type="scientific">Gigaspora rosea</name>
    <dbReference type="NCBI Taxonomy" id="44941"/>
    <lineage>
        <taxon>Eukaryota</taxon>
        <taxon>Fungi</taxon>
        <taxon>Fungi incertae sedis</taxon>
        <taxon>Mucoromycota</taxon>
        <taxon>Glomeromycotina</taxon>
        <taxon>Glomeromycetes</taxon>
        <taxon>Diversisporales</taxon>
        <taxon>Gigasporaceae</taxon>
        <taxon>Gigaspora</taxon>
    </lineage>
</organism>
<gene>
    <name evidence="1" type="ORF">C2G38_2208203</name>
</gene>
<comment type="caution">
    <text evidence="1">The sequence shown here is derived from an EMBL/GenBank/DDBJ whole genome shotgun (WGS) entry which is preliminary data.</text>
</comment>
<sequence length="148" mass="17143">MQPDYQSLILRKSEIQEKKYQMHKKKWLNKFHIGACCVYEIWEYTERLQQGLDHANFSADKLQKIEASVIEFSIKKRSSKSQFKSVLYNNQLCSCISNPISTNNSNAMVSTLAKTKKINSENLGALYEIDAKRDEKNKANITRLLATF</sequence>
<protein>
    <submittedName>
        <fullName evidence="1">Uncharacterized protein</fullName>
    </submittedName>
</protein>
<evidence type="ECO:0000313" key="1">
    <source>
        <dbReference type="EMBL" id="RIB09666.1"/>
    </source>
</evidence>
<reference evidence="1 2" key="1">
    <citation type="submission" date="2018-06" db="EMBL/GenBank/DDBJ databases">
        <title>Comparative genomics reveals the genomic features of Rhizophagus irregularis, R. cerebriforme, R. diaphanum and Gigaspora rosea, and their symbiotic lifestyle signature.</title>
        <authorList>
            <person name="Morin E."/>
            <person name="San Clemente H."/>
            <person name="Chen E.C.H."/>
            <person name="De La Providencia I."/>
            <person name="Hainaut M."/>
            <person name="Kuo A."/>
            <person name="Kohler A."/>
            <person name="Murat C."/>
            <person name="Tang N."/>
            <person name="Roy S."/>
            <person name="Loubradou J."/>
            <person name="Henrissat B."/>
            <person name="Grigoriev I.V."/>
            <person name="Corradi N."/>
            <person name="Roux C."/>
            <person name="Martin F.M."/>
        </authorList>
    </citation>
    <scope>NUCLEOTIDE SEQUENCE [LARGE SCALE GENOMIC DNA]</scope>
    <source>
        <strain evidence="1 2">DAOM 194757</strain>
    </source>
</reference>
<proteinExistence type="predicted"/>